<dbReference type="GO" id="GO:0005737">
    <property type="term" value="C:cytoplasm"/>
    <property type="evidence" value="ECO:0007669"/>
    <property type="project" value="TreeGrafter"/>
</dbReference>
<dbReference type="SUPFAM" id="SSF51735">
    <property type="entry name" value="NAD(P)-binding Rossmann-fold domains"/>
    <property type="match status" value="1"/>
</dbReference>
<dbReference type="GO" id="GO:0019748">
    <property type="term" value="P:secondary metabolic process"/>
    <property type="evidence" value="ECO:0007669"/>
    <property type="project" value="TreeGrafter"/>
</dbReference>
<name>A0AAX4K4Z8_9TREE</name>
<proteinExistence type="inferred from homology"/>
<dbReference type="EMBL" id="CP144106">
    <property type="protein sequence ID" value="WWC91835.1"/>
    <property type="molecule type" value="Genomic_DNA"/>
</dbReference>
<dbReference type="InterPro" id="IPR036291">
    <property type="entry name" value="NAD(P)-bd_dom_sf"/>
</dbReference>
<dbReference type="AlphaFoldDB" id="A0AAX4K4Z8"/>
<evidence type="ECO:0008006" key="4">
    <source>
        <dbReference type="Google" id="ProtNLM"/>
    </source>
</evidence>
<keyword evidence="3" id="KW-1185">Reference proteome</keyword>
<dbReference type="PANTHER" id="PTHR43544">
    <property type="entry name" value="SHORT-CHAIN DEHYDROGENASE/REDUCTASE"/>
    <property type="match status" value="1"/>
</dbReference>
<accession>A0AAX4K4Z8</accession>
<comment type="similarity">
    <text evidence="1">Belongs to the short-chain dehydrogenases/reductases (SDR) family.</text>
</comment>
<dbReference type="Proteomes" id="UP001355207">
    <property type="component" value="Chromosome 9"/>
</dbReference>
<dbReference type="PANTHER" id="PTHR43544:SF32">
    <property type="entry name" value="CHAIN DEHYDROGENASE, PUTATIVE (AFU_ORTHOLOGUE AFUA_5G01530)-RELATED"/>
    <property type="match status" value="1"/>
</dbReference>
<sequence>MTSPSDTTTTVFITGVNSGIGYETVLALLKSTSSYKIFLGARSVGKAQDAINRLKGEIGCQNSEIYPVVVDLEDDESIQSCFQSVSRKTGRIDILINNAGASFDSIGPSQGMTTRHVFNKTWDINVTGTHILTHTFVPLLIQSPNPRLLFLTSGSASLSRTEDPNWSLNKSPLAGWPKEDESGCSGGYLSYKSSKVGLNMVMREWHRILKNDKVKVWSINPGTVLTNFGGDRKQLIKWGAKDPSTSGNFIKDVIEGKRDNDIGKIVNPPNAPTGDILPW</sequence>
<dbReference type="RefSeq" id="XP_066078597.1">
    <property type="nucleotide sequence ID" value="XM_066222500.1"/>
</dbReference>
<organism evidence="2 3">
    <name type="scientific">Kwoniella dendrophila CBS 6074</name>
    <dbReference type="NCBI Taxonomy" id="1295534"/>
    <lineage>
        <taxon>Eukaryota</taxon>
        <taxon>Fungi</taxon>
        <taxon>Dikarya</taxon>
        <taxon>Basidiomycota</taxon>
        <taxon>Agaricomycotina</taxon>
        <taxon>Tremellomycetes</taxon>
        <taxon>Tremellales</taxon>
        <taxon>Cryptococcaceae</taxon>
        <taxon>Kwoniella</taxon>
    </lineage>
</organism>
<protein>
    <recommendedName>
        <fullName evidence="4">Short-chain dehydrogenase/reductase SDR</fullName>
    </recommendedName>
</protein>
<dbReference type="Gene3D" id="3.40.50.720">
    <property type="entry name" value="NAD(P)-binding Rossmann-like Domain"/>
    <property type="match status" value="1"/>
</dbReference>
<dbReference type="Pfam" id="PF00106">
    <property type="entry name" value="adh_short"/>
    <property type="match status" value="1"/>
</dbReference>
<gene>
    <name evidence="2" type="ORF">L201_006782</name>
</gene>
<dbReference type="GO" id="GO:0016491">
    <property type="term" value="F:oxidoreductase activity"/>
    <property type="evidence" value="ECO:0007669"/>
    <property type="project" value="TreeGrafter"/>
</dbReference>
<dbReference type="InterPro" id="IPR051468">
    <property type="entry name" value="Fungal_SecMetab_SDRs"/>
</dbReference>
<dbReference type="PRINTS" id="PR00081">
    <property type="entry name" value="GDHRDH"/>
</dbReference>
<evidence type="ECO:0000313" key="3">
    <source>
        <dbReference type="Proteomes" id="UP001355207"/>
    </source>
</evidence>
<dbReference type="GeneID" id="91097451"/>
<evidence type="ECO:0000313" key="2">
    <source>
        <dbReference type="EMBL" id="WWC91835.1"/>
    </source>
</evidence>
<evidence type="ECO:0000256" key="1">
    <source>
        <dbReference type="ARBA" id="ARBA00006484"/>
    </source>
</evidence>
<dbReference type="InterPro" id="IPR002347">
    <property type="entry name" value="SDR_fam"/>
</dbReference>
<reference evidence="2 3" key="1">
    <citation type="submission" date="2024-01" db="EMBL/GenBank/DDBJ databases">
        <title>Comparative genomics of Cryptococcus and Kwoniella reveals pathogenesis evolution and contrasting modes of karyotype evolution via chromosome fusion or intercentromeric recombination.</title>
        <authorList>
            <person name="Coelho M.A."/>
            <person name="David-Palma M."/>
            <person name="Shea T."/>
            <person name="Bowers K."/>
            <person name="McGinley-Smith S."/>
            <person name="Mohammad A.W."/>
            <person name="Gnirke A."/>
            <person name="Yurkov A.M."/>
            <person name="Nowrousian M."/>
            <person name="Sun S."/>
            <person name="Cuomo C.A."/>
            <person name="Heitman J."/>
        </authorList>
    </citation>
    <scope>NUCLEOTIDE SEQUENCE [LARGE SCALE GENOMIC DNA]</scope>
    <source>
        <strain evidence="2 3">CBS 6074</strain>
    </source>
</reference>